<keyword evidence="1" id="KW-0732">Signal</keyword>
<dbReference type="Proteomes" id="UP000465866">
    <property type="component" value="Chromosome"/>
</dbReference>
<evidence type="ECO:0000256" key="1">
    <source>
        <dbReference type="SAM" id="SignalP"/>
    </source>
</evidence>
<name>A0A7I7L0M7_9MYCO</name>
<dbReference type="KEGG" id="mcoo:MCOO_39350"/>
<dbReference type="PROSITE" id="PS51257">
    <property type="entry name" value="PROKAR_LIPOPROTEIN"/>
    <property type="match status" value="1"/>
</dbReference>
<reference evidence="2 3" key="1">
    <citation type="journal article" date="2019" name="Emerg. Microbes Infect.">
        <title>Comprehensive subspecies identification of 175 nontuberculous mycobacteria species based on 7547 genomic profiles.</title>
        <authorList>
            <person name="Matsumoto Y."/>
            <person name="Kinjo T."/>
            <person name="Motooka D."/>
            <person name="Nabeya D."/>
            <person name="Jung N."/>
            <person name="Uechi K."/>
            <person name="Horii T."/>
            <person name="Iida T."/>
            <person name="Fujita J."/>
            <person name="Nakamura S."/>
        </authorList>
    </citation>
    <scope>NUCLEOTIDE SEQUENCE [LARGE SCALE GENOMIC DNA]</scope>
    <source>
        <strain evidence="2 3">JCM 12404</strain>
    </source>
</reference>
<proteinExistence type="predicted"/>
<accession>A0A7I7L0M7</accession>
<evidence type="ECO:0000313" key="2">
    <source>
        <dbReference type="EMBL" id="BBX47920.1"/>
    </source>
</evidence>
<protein>
    <recommendedName>
        <fullName evidence="4">Lipoprotein</fullName>
    </recommendedName>
</protein>
<keyword evidence="3" id="KW-1185">Reference proteome</keyword>
<evidence type="ECO:0000313" key="3">
    <source>
        <dbReference type="Proteomes" id="UP000465866"/>
    </source>
</evidence>
<evidence type="ECO:0008006" key="4">
    <source>
        <dbReference type="Google" id="ProtNLM"/>
    </source>
</evidence>
<feature type="chain" id="PRO_5038985043" description="Lipoprotein" evidence="1">
    <location>
        <begin position="23"/>
        <end position="225"/>
    </location>
</feature>
<gene>
    <name evidence="2" type="ORF">MCOO_39350</name>
</gene>
<dbReference type="EMBL" id="AP022569">
    <property type="protein sequence ID" value="BBX47920.1"/>
    <property type="molecule type" value="Genomic_DNA"/>
</dbReference>
<sequence>MARRLRIVAVVIGTAVFLVASAGCMTTPAAPGSPGIRAKTKMWPFKRNPAGPDMRAWVEKYGQNALQMPNLPDVGAATPQQRAAATDLLVRTEAATAGWVDLAAAEKAGYRQNPAVTRLTEVYASMVPGKMTMMHVAKDHPGGAVLDPNAPDMLMYDYESDGAWKLVGVMFLADGAYPGPPPTPGGPITRWHYHPRMAMRHLGMHIFFGMGNDLAHAYAVNMDGM</sequence>
<organism evidence="2 3">
    <name type="scientific">Mycobacterium cookii</name>
    <dbReference type="NCBI Taxonomy" id="1775"/>
    <lineage>
        <taxon>Bacteria</taxon>
        <taxon>Bacillati</taxon>
        <taxon>Actinomycetota</taxon>
        <taxon>Actinomycetes</taxon>
        <taxon>Mycobacteriales</taxon>
        <taxon>Mycobacteriaceae</taxon>
        <taxon>Mycobacterium</taxon>
    </lineage>
</organism>
<dbReference type="AlphaFoldDB" id="A0A7I7L0M7"/>
<dbReference type="RefSeq" id="WP_163779343.1">
    <property type="nucleotide sequence ID" value="NZ_AP022569.1"/>
</dbReference>
<feature type="signal peptide" evidence="1">
    <location>
        <begin position="1"/>
        <end position="22"/>
    </location>
</feature>